<dbReference type="CDD" id="cd04433">
    <property type="entry name" value="AFD_class_I"/>
    <property type="match status" value="1"/>
</dbReference>
<evidence type="ECO:0000256" key="2">
    <source>
        <dbReference type="ARBA" id="ARBA00022598"/>
    </source>
</evidence>
<dbReference type="EMBL" id="BMYV01000002">
    <property type="protein sequence ID" value="GGX70260.1"/>
    <property type="molecule type" value="Genomic_DNA"/>
</dbReference>
<dbReference type="RefSeq" id="WP_189585239.1">
    <property type="nucleotide sequence ID" value="NZ_BMYV01000002.1"/>
</dbReference>
<dbReference type="Gene3D" id="3.30.300.30">
    <property type="match status" value="1"/>
</dbReference>
<evidence type="ECO:0000259" key="4">
    <source>
        <dbReference type="Pfam" id="PF00501"/>
    </source>
</evidence>
<dbReference type="GO" id="GO:0006631">
    <property type="term" value="P:fatty acid metabolic process"/>
    <property type="evidence" value="ECO:0007669"/>
    <property type="project" value="TreeGrafter"/>
</dbReference>
<protein>
    <submittedName>
        <fullName evidence="6">AMP-dependent acyl-CoA synthetase</fullName>
    </submittedName>
</protein>
<reference evidence="6 7" key="1">
    <citation type="journal article" date="2014" name="Int. J. Syst. Evol. Microbiol.">
        <title>Complete genome sequence of Corynebacterium casei LMG S-19264T (=DSM 44701T), isolated from a smear-ripened cheese.</title>
        <authorList>
            <consortium name="US DOE Joint Genome Institute (JGI-PGF)"/>
            <person name="Walter F."/>
            <person name="Albersmeier A."/>
            <person name="Kalinowski J."/>
            <person name="Ruckert C."/>
        </authorList>
    </citation>
    <scope>NUCLEOTIDE SEQUENCE [LARGE SCALE GENOMIC DNA]</scope>
    <source>
        <strain evidence="6 7">KCTC 23968</strain>
    </source>
</reference>
<dbReference type="Pfam" id="PF13193">
    <property type="entry name" value="AMP-binding_C"/>
    <property type="match status" value="1"/>
</dbReference>
<feature type="domain" description="AMP-binding enzyme C-terminal" evidence="5">
    <location>
        <begin position="467"/>
        <end position="541"/>
    </location>
</feature>
<keyword evidence="3" id="KW-1133">Transmembrane helix</keyword>
<gene>
    <name evidence="6" type="ORF">GCM10011309_20430</name>
</gene>
<keyword evidence="3" id="KW-0472">Membrane</keyword>
<dbReference type="PANTHER" id="PTHR43201:SF5">
    <property type="entry name" value="MEDIUM-CHAIN ACYL-COA LIGASE ACSF2, MITOCHONDRIAL"/>
    <property type="match status" value="1"/>
</dbReference>
<dbReference type="SUPFAM" id="SSF56801">
    <property type="entry name" value="Acetyl-CoA synthetase-like"/>
    <property type="match status" value="1"/>
</dbReference>
<accession>A0A918NH81</accession>
<sequence>MRTTPREKIEAFTEAGWWGQDTLSSIFQETLAAAPDDLALCDPINRGDLVGGVALRLSFRELDSKVDHVARRLFEAGLRQDDKILVQMPNVAEIVFVYLAAARLGLIVSPVAMQYGHHELEHICGVIEPKAYIAFIDFRGEPFGQAQSPILNEDCQLLLFGEEGDFQTEPAQSGDYDVYIEGVEITANDIFTICWTSGTTGRSKGVPRSHNHWLSSTLASEDAIQLGMGAVMLNPFPFINMAAIGGFLYYWLKIRGQLVLHHPFDPMVFLSQLQNEKAEYTIAPPAVLTRLLQTKDQIKAGFDLSALRIIGSGSAPLSPAMITGFKEEFGIDVVNIFGSNEGMAILSGAVDVPDSVERASFFPRFGRTEHEWANRISKRIKTKLVNPETGDEITTPGVSGECHISGATVFDGYYNSPDDNAEAFAEDGYFRTGDLFEIAGDNNEFYRFVGRCKSLIVRGGVNISPEELDELISSHPKVAEGVAAAYSDAVMGEKICAVVVLHDGEDLSLEQLNAFMSQKKVAKFKWPERLHIMKALPRNAMNKVVRRELETLIA</sequence>
<name>A0A918NH81_9PROT</name>
<dbReference type="AlphaFoldDB" id="A0A918NH81"/>
<evidence type="ECO:0000256" key="1">
    <source>
        <dbReference type="ARBA" id="ARBA00006432"/>
    </source>
</evidence>
<organism evidence="6 7">
    <name type="scientific">Litorimonas cladophorae</name>
    <dbReference type="NCBI Taxonomy" id="1220491"/>
    <lineage>
        <taxon>Bacteria</taxon>
        <taxon>Pseudomonadati</taxon>
        <taxon>Pseudomonadota</taxon>
        <taxon>Alphaproteobacteria</taxon>
        <taxon>Maricaulales</taxon>
        <taxon>Robiginitomaculaceae</taxon>
    </lineage>
</organism>
<dbReference type="InterPro" id="IPR020845">
    <property type="entry name" value="AMP-binding_CS"/>
</dbReference>
<keyword evidence="3" id="KW-0812">Transmembrane</keyword>
<evidence type="ECO:0000313" key="7">
    <source>
        <dbReference type="Proteomes" id="UP000600865"/>
    </source>
</evidence>
<dbReference type="PROSITE" id="PS00455">
    <property type="entry name" value="AMP_BINDING"/>
    <property type="match status" value="1"/>
</dbReference>
<proteinExistence type="inferred from homology"/>
<keyword evidence="2" id="KW-0436">Ligase</keyword>
<feature type="transmembrane region" description="Helical" evidence="3">
    <location>
        <begin position="226"/>
        <end position="252"/>
    </location>
</feature>
<evidence type="ECO:0000256" key="3">
    <source>
        <dbReference type="SAM" id="Phobius"/>
    </source>
</evidence>
<feature type="domain" description="AMP-dependent synthetase/ligase" evidence="4">
    <location>
        <begin position="27"/>
        <end position="414"/>
    </location>
</feature>
<comment type="caution">
    <text evidence="6">The sequence shown here is derived from an EMBL/GenBank/DDBJ whole genome shotgun (WGS) entry which is preliminary data.</text>
</comment>
<dbReference type="InterPro" id="IPR045851">
    <property type="entry name" value="AMP-bd_C_sf"/>
</dbReference>
<dbReference type="GO" id="GO:0031956">
    <property type="term" value="F:medium-chain fatty acid-CoA ligase activity"/>
    <property type="evidence" value="ECO:0007669"/>
    <property type="project" value="TreeGrafter"/>
</dbReference>
<dbReference type="Pfam" id="PF00501">
    <property type="entry name" value="AMP-binding"/>
    <property type="match status" value="1"/>
</dbReference>
<evidence type="ECO:0000313" key="6">
    <source>
        <dbReference type="EMBL" id="GGX70260.1"/>
    </source>
</evidence>
<dbReference type="InterPro" id="IPR000873">
    <property type="entry name" value="AMP-dep_synth/lig_dom"/>
</dbReference>
<dbReference type="InterPro" id="IPR042099">
    <property type="entry name" value="ANL_N_sf"/>
</dbReference>
<keyword evidence="7" id="KW-1185">Reference proteome</keyword>
<dbReference type="Proteomes" id="UP000600865">
    <property type="component" value="Unassembled WGS sequence"/>
</dbReference>
<dbReference type="PANTHER" id="PTHR43201">
    <property type="entry name" value="ACYL-COA SYNTHETASE"/>
    <property type="match status" value="1"/>
</dbReference>
<dbReference type="Gene3D" id="3.40.50.12780">
    <property type="entry name" value="N-terminal domain of ligase-like"/>
    <property type="match status" value="1"/>
</dbReference>
<comment type="similarity">
    <text evidence="1">Belongs to the ATP-dependent AMP-binding enzyme family.</text>
</comment>
<evidence type="ECO:0000259" key="5">
    <source>
        <dbReference type="Pfam" id="PF13193"/>
    </source>
</evidence>
<dbReference type="InterPro" id="IPR025110">
    <property type="entry name" value="AMP-bd_C"/>
</dbReference>